<dbReference type="RefSeq" id="WP_340334754.1">
    <property type="nucleotide sequence ID" value="NZ_JBBKZS010000003.1"/>
</dbReference>
<keyword evidence="3" id="KW-1185">Reference proteome</keyword>
<gene>
    <name evidence="2" type="ORF">WKW79_08770</name>
</gene>
<feature type="region of interest" description="Disordered" evidence="1">
    <location>
        <begin position="74"/>
        <end position="94"/>
    </location>
</feature>
<name>A0ABU8X6E3_9BURK</name>
<proteinExistence type="predicted"/>
<accession>A0ABU8X6E3</accession>
<evidence type="ECO:0000313" key="2">
    <source>
        <dbReference type="EMBL" id="MEJ8854660.1"/>
    </source>
</evidence>
<dbReference type="Gene3D" id="3.30.10.10">
    <property type="entry name" value="Trypsin Inhibitor V, subunit A"/>
    <property type="match status" value="1"/>
</dbReference>
<sequence>MNWLECARITGAILLGTAGLTGCQMRGDVRPLSSELAPPPRFAEGMPEECRSTEARFALGKQVDAQLLEDMRQRTGARSARSVLPTDPPARDVDPRRLNVDVEASGRIVGARCG</sequence>
<comment type="caution">
    <text evidence="2">The sequence shown here is derived from an EMBL/GenBank/DDBJ whole genome shotgun (WGS) entry which is preliminary data.</text>
</comment>
<dbReference type="InterPro" id="IPR021719">
    <property type="entry name" value="Prot_inh_I78"/>
</dbReference>
<organism evidence="2 3">
    <name type="scientific">Variovorax robiniae</name>
    <dbReference type="NCBI Taxonomy" id="1836199"/>
    <lineage>
        <taxon>Bacteria</taxon>
        <taxon>Pseudomonadati</taxon>
        <taxon>Pseudomonadota</taxon>
        <taxon>Betaproteobacteria</taxon>
        <taxon>Burkholderiales</taxon>
        <taxon>Comamonadaceae</taxon>
        <taxon>Variovorax</taxon>
    </lineage>
</organism>
<protein>
    <submittedName>
        <fullName evidence="2">I78 family peptidase inhibitor</fullName>
    </submittedName>
</protein>
<dbReference type="Proteomes" id="UP001367030">
    <property type="component" value="Unassembled WGS sequence"/>
</dbReference>
<dbReference type="EMBL" id="JBBKZS010000003">
    <property type="protein sequence ID" value="MEJ8854660.1"/>
    <property type="molecule type" value="Genomic_DNA"/>
</dbReference>
<dbReference type="Pfam" id="PF11720">
    <property type="entry name" value="Inhibitor_I78"/>
    <property type="match status" value="1"/>
</dbReference>
<reference evidence="2 3" key="1">
    <citation type="submission" date="2024-03" db="EMBL/GenBank/DDBJ databases">
        <title>Novel species of the genus Variovorax.</title>
        <authorList>
            <person name="Liu Q."/>
            <person name="Xin Y.-H."/>
        </authorList>
    </citation>
    <scope>NUCLEOTIDE SEQUENCE [LARGE SCALE GENOMIC DNA]</scope>
    <source>
        <strain evidence="2 3">KACC 18901</strain>
    </source>
</reference>
<evidence type="ECO:0000256" key="1">
    <source>
        <dbReference type="SAM" id="MobiDB-lite"/>
    </source>
</evidence>
<evidence type="ECO:0000313" key="3">
    <source>
        <dbReference type="Proteomes" id="UP001367030"/>
    </source>
</evidence>